<protein>
    <recommendedName>
        <fullName evidence="4">DUF1109 domain-containing protein</fullName>
    </recommendedName>
</protein>
<evidence type="ECO:0000313" key="3">
    <source>
        <dbReference type="Proteomes" id="UP000075635"/>
    </source>
</evidence>
<evidence type="ECO:0000256" key="1">
    <source>
        <dbReference type="SAM" id="Phobius"/>
    </source>
</evidence>
<gene>
    <name evidence="2" type="ORF">BE17_26780</name>
</gene>
<feature type="transmembrane region" description="Helical" evidence="1">
    <location>
        <begin position="155"/>
        <end position="178"/>
    </location>
</feature>
<keyword evidence="1" id="KW-0472">Membrane</keyword>
<feature type="transmembrane region" description="Helical" evidence="1">
    <location>
        <begin position="116"/>
        <end position="135"/>
    </location>
</feature>
<keyword evidence="1" id="KW-1133">Transmembrane helix</keyword>
<feature type="transmembrane region" description="Helical" evidence="1">
    <location>
        <begin position="46"/>
        <end position="65"/>
    </location>
</feature>
<dbReference type="Pfam" id="PF06532">
    <property type="entry name" value="NrsF"/>
    <property type="match status" value="1"/>
</dbReference>
<keyword evidence="1" id="KW-0812">Transmembrane</keyword>
<comment type="caution">
    <text evidence="2">The sequence shown here is derived from an EMBL/GenBank/DDBJ whole genome shotgun (WGS) entry which is preliminary data.</text>
</comment>
<feature type="transmembrane region" description="Helical" evidence="1">
    <location>
        <begin position="221"/>
        <end position="240"/>
    </location>
</feature>
<reference evidence="2 3" key="1">
    <citation type="submission" date="2014-02" db="EMBL/GenBank/DDBJ databases">
        <title>The small core and large imbalanced accessory genome model reveals a collaborative survival strategy of Sorangium cellulosum strains in nature.</title>
        <authorList>
            <person name="Han K."/>
            <person name="Peng R."/>
            <person name="Blom J."/>
            <person name="Li Y.-Z."/>
        </authorList>
    </citation>
    <scope>NUCLEOTIDE SEQUENCE [LARGE SCALE GENOMIC DNA]</scope>
    <source>
        <strain evidence="2 3">So0011-07</strain>
    </source>
</reference>
<feature type="transmembrane region" description="Helical" evidence="1">
    <location>
        <begin position="85"/>
        <end position="104"/>
    </location>
</feature>
<proteinExistence type="predicted"/>
<dbReference type="Proteomes" id="UP000075635">
    <property type="component" value="Unassembled WGS sequence"/>
</dbReference>
<evidence type="ECO:0000313" key="2">
    <source>
        <dbReference type="EMBL" id="KYF77610.1"/>
    </source>
</evidence>
<dbReference type="AlphaFoldDB" id="A0A150RBL3"/>
<accession>A0A150RBL3</accession>
<organism evidence="2 3">
    <name type="scientific">Sorangium cellulosum</name>
    <name type="common">Polyangium cellulosum</name>
    <dbReference type="NCBI Taxonomy" id="56"/>
    <lineage>
        <taxon>Bacteria</taxon>
        <taxon>Pseudomonadati</taxon>
        <taxon>Myxococcota</taxon>
        <taxon>Polyangia</taxon>
        <taxon>Polyangiales</taxon>
        <taxon>Polyangiaceae</taxon>
        <taxon>Sorangium</taxon>
    </lineage>
</organism>
<name>A0A150RBL3_SORCE</name>
<dbReference type="InterPro" id="IPR009495">
    <property type="entry name" value="NrsF"/>
</dbReference>
<sequence length="242" mass="24644">MIEKDFAREIPRRFESTPGPADELHARLAKAIAEAPASPTPLPDRLVLVACALPCVVAVTLLGRRALFGRSVLRADLPSLPPEQLMLELVLLALLTVGTTAVAVRPGPAGFGSAARLLGATSLAAAPAFLVIVLLLPLQSADAEAVLASAGLHPFGLPCMAIAALVGTFALGALSWALRHAVPVSARLRGAALGAASGAWAGLALVIHCPASALLHVLASHVAPVVVFTVLGMLVVPAVVRP</sequence>
<dbReference type="EMBL" id="JEMB01002875">
    <property type="protein sequence ID" value="KYF77610.1"/>
    <property type="molecule type" value="Genomic_DNA"/>
</dbReference>
<feature type="transmembrane region" description="Helical" evidence="1">
    <location>
        <begin position="190"/>
        <end position="215"/>
    </location>
</feature>
<evidence type="ECO:0008006" key="4">
    <source>
        <dbReference type="Google" id="ProtNLM"/>
    </source>
</evidence>